<dbReference type="Proteomes" id="UP000203853">
    <property type="component" value="Segment"/>
</dbReference>
<dbReference type="KEGG" id="vg:26631035"/>
<evidence type="ECO:0000313" key="2">
    <source>
        <dbReference type="Proteomes" id="UP000203853"/>
    </source>
</evidence>
<name>A0A0K0N5H5_9CAUD</name>
<dbReference type="RefSeq" id="YP_009204509.1">
    <property type="nucleotide sequence ID" value="NC_028865.1"/>
</dbReference>
<evidence type="ECO:0000313" key="1">
    <source>
        <dbReference type="EMBL" id="AKJ71764.1"/>
    </source>
</evidence>
<reference evidence="1 2" key="1">
    <citation type="journal article" date="2015" name="Appl. Environ. Microbiol.">
        <title>Three of a Kind: Genetically Similar Tsukamurella Phages TIN2, TIN3, and TIN4.</title>
        <authorList>
            <person name="Dyson Z.A."/>
            <person name="Tucci J."/>
            <person name="Seviour R.J."/>
            <person name="Petrovski S."/>
        </authorList>
    </citation>
    <scope>NUCLEOTIDE SEQUENCE [LARGE SCALE GENOMIC DNA]</scope>
</reference>
<dbReference type="EMBL" id="KR011062">
    <property type="protein sequence ID" value="AKJ71764.1"/>
    <property type="molecule type" value="Genomic_DNA"/>
</dbReference>
<sequence>MTDEAKAVSIPPPPEIEDSHKFRATCKKCGSWINHGNECTHCKFGKPSEQKPITGGSK</sequence>
<keyword evidence="2" id="KW-1185">Reference proteome</keyword>
<dbReference type="OrthoDB" id="39334at10239"/>
<dbReference type="GeneID" id="26631035"/>
<accession>A0A0K0N5H5</accession>
<protein>
    <submittedName>
        <fullName evidence="1">Uncharacterized protein</fullName>
    </submittedName>
</protein>
<organism evidence="1 2">
    <name type="scientific">Tsukamurella phage TIN2</name>
    <dbReference type="NCBI Taxonomy" id="1636545"/>
    <lineage>
        <taxon>Viruses</taxon>
        <taxon>Duplodnaviria</taxon>
        <taxon>Heunggongvirae</taxon>
        <taxon>Uroviricota</taxon>
        <taxon>Caudoviricetes</taxon>
        <taxon>Tinduovirus</taxon>
        <taxon>Tinduovirus TIN2</taxon>
    </lineage>
</organism>
<gene>
    <name evidence="1" type="ORF">TIN2_74</name>
</gene>
<proteinExistence type="predicted"/>